<name>A0A371IF93_MUCPR</name>
<protein>
    <submittedName>
        <fullName evidence="1">Uncharacterized protein</fullName>
    </submittedName>
</protein>
<evidence type="ECO:0000313" key="1">
    <source>
        <dbReference type="EMBL" id="RDY13690.1"/>
    </source>
</evidence>
<dbReference type="AlphaFoldDB" id="A0A371IF93"/>
<sequence>MKEFRDFIGNMDKKLLGLSKVKNKVAKRGIQTLELMSKKDNSSKSEEYRPMSLIGCTYKILAKALASWKVYISFVLGV</sequence>
<dbReference type="EMBL" id="QJKJ01000224">
    <property type="protein sequence ID" value="RDY13690.1"/>
    <property type="molecule type" value="Genomic_DNA"/>
</dbReference>
<comment type="caution">
    <text evidence="1">The sequence shown here is derived from an EMBL/GenBank/DDBJ whole genome shotgun (WGS) entry which is preliminary data.</text>
</comment>
<organism evidence="1 2">
    <name type="scientific">Mucuna pruriens</name>
    <name type="common">Velvet bean</name>
    <name type="synonym">Dolichos pruriens</name>
    <dbReference type="NCBI Taxonomy" id="157652"/>
    <lineage>
        <taxon>Eukaryota</taxon>
        <taxon>Viridiplantae</taxon>
        <taxon>Streptophyta</taxon>
        <taxon>Embryophyta</taxon>
        <taxon>Tracheophyta</taxon>
        <taxon>Spermatophyta</taxon>
        <taxon>Magnoliopsida</taxon>
        <taxon>eudicotyledons</taxon>
        <taxon>Gunneridae</taxon>
        <taxon>Pentapetalae</taxon>
        <taxon>rosids</taxon>
        <taxon>fabids</taxon>
        <taxon>Fabales</taxon>
        <taxon>Fabaceae</taxon>
        <taxon>Papilionoideae</taxon>
        <taxon>50 kb inversion clade</taxon>
        <taxon>NPAAA clade</taxon>
        <taxon>indigoferoid/millettioid clade</taxon>
        <taxon>Phaseoleae</taxon>
        <taxon>Mucuna</taxon>
    </lineage>
</organism>
<keyword evidence="2" id="KW-1185">Reference proteome</keyword>
<evidence type="ECO:0000313" key="2">
    <source>
        <dbReference type="Proteomes" id="UP000257109"/>
    </source>
</evidence>
<gene>
    <name evidence="1" type="ORF">CR513_01354</name>
</gene>
<reference evidence="1" key="1">
    <citation type="submission" date="2018-05" db="EMBL/GenBank/DDBJ databases">
        <title>Draft genome of Mucuna pruriens seed.</title>
        <authorList>
            <person name="Nnadi N.E."/>
            <person name="Vos R."/>
            <person name="Hasami M.H."/>
            <person name="Devisetty U.K."/>
            <person name="Aguiy J.C."/>
        </authorList>
    </citation>
    <scope>NUCLEOTIDE SEQUENCE [LARGE SCALE GENOMIC DNA]</scope>
    <source>
        <strain evidence="1">JCA_2017</strain>
    </source>
</reference>
<proteinExistence type="predicted"/>
<dbReference type="Proteomes" id="UP000257109">
    <property type="component" value="Unassembled WGS sequence"/>
</dbReference>
<dbReference type="OrthoDB" id="1938551at2759"/>
<accession>A0A371IF93</accession>
<feature type="non-terminal residue" evidence="1">
    <location>
        <position position="1"/>
    </location>
</feature>